<dbReference type="OMA" id="MLTGEGY"/>
<dbReference type="OrthoDB" id="4748970at2759"/>
<dbReference type="PANTHER" id="PTHR46179">
    <property type="entry name" value="ZINC FINGER PROTEIN"/>
    <property type="match status" value="1"/>
</dbReference>
<dbReference type="GO" id="GO:0006357">
    <property type="term" value="P:regulation of transcription by RNA polymerase II"/>
    <property type="evidence" value="ECO:0007669"/>
    <property type="project" value="TreeGrafter"/>
</dbReference>
<accession>A0A3E2HBB8</accession>
<dbReference type="STRING" id="5539.A0A3E2HBB8"/>
<dbReference type="PANTHER" id="PTHR46179:SF13">
    <property type="entry name" value="C2H2-TYPE DOMAIN-CONTAINING PROTEIN"/>
    <property type="match status" value="1"/>
</dbReference>
<dbReference type="GO" id="GO:0005634">
    <property type="term" value="C:nucleus"/>
    <property type="evidence" value="ECO:0007669"/>
    <property type="project" value="UniProtKB-SubCell"/>
</dbReference>
<dbReference type="SMART" id="SM00355">
    <property type="entry name" value="ZnF_C2H2"/>
    <property type="match status" value="10"/>
</dbReference>
<feature type="domain" description="C2H2-type" evidence="11">
    <location>
        <begin position="309"/>
        <end position="339"/>
    </location>
</feature>
<evidence type="ECO:0000256" key="10">
    <source>
        <dbReference type="SAM" id="MobiDB-lite"/>
    </source>
</evidence>
<evidence type="ECO:0000256" key="1">
    <source>
        <dbReference type="ARBA" id="ARBA00004123"/>
    </source>
</evidence>
<feature type="non-terminal residue" evidence="12">
    <location>
        <position position="1"/>
    </location>
</feature>
<feature type="domain" description="C2H2-type" evidence="11">
    <location>
        <begin position="172"/>
        <end position="203"/>
    </location>
</feature>
<comment type="caution">
    <text evidence="12">The sequence shown here is derived from an EMBL/GenBank/DDBJ whole genome shotgun (WGS) entry which is preliminary data.</text>
</comment>
<evidence type="ECO:0000259" key="11">
    <source>
        <dbReference type="PROSITE" id="PS50157"/>
    </source>
</evidence>
<organism evidence="12 13">
    <name type="scientific">Scytalidium lignicola</name>
    <name type="common">Hyphomycete</name>
    <dbReference type="NCBI Taxonomy" id="5539"/>
    <lineage>
        <taxon>Eukaryota</taxon>
        <taxon>Fungi</taxon>
        <taxon>Dikarya</taxon>
        <taxon>Ascomycota</taxon>
        <taxon>Pezizomycotina</taxon>
        <taxon>Leotiomycetes</taxon>
        <taxon>Leotiomycetes incertae sedis</taxon>
        <taxon>Scytalidium</taxon>
    </lineage>
</organism>
<keyword evidence="4 9" id="KW-0863">Zinc-finger</keyword>
<dbReference type="PROSITE" id="PS00028">
    <property type="entry name" value="ZINC_FINGER_C2H2_1"/>
    <property type="match status" value="6"/>
</dbReference>
<feature type="domain" description="C2H2-type" evidence="11">
    <location>
        <begin position="355"/>
        <end position="384"/>
    </location>
</feature>
<evidence type="ECO:0000256" key="7">
    <source>
        <dbReference type="ARBA" id="ARBA00023163"/>
    </source>
</evidence>
<evidence type="ECO:0000256" key="4">
    <source>
        <dbReference type="ARBA" id="ARBA00022771"/>
    </source>
</evidence>
<dbReference type="EMBL" id="NCSJ02000096">
    <property type="protein sequence ID" value="RFU30607.1"/>
    <property type="molecule type" value="Genomic_DNA"/>
</dbReference>
<protein>
    <recommendedName>
        <fullName evidence="11">C2H2-type domain-containing protein</fullName>
    </recommendedName>
</protein>
<evidence type="ECO:0000313" key="13">
    <source>
        <dbReference type="Proteomes" id="UP000258309"/>
    </source>
</evidence>
<evidence type="ECO:0000256" key="5">
    <source>
        <dbReference type="ARBA" id="ARBA00022833"/>
    </source>
</evidence>
<dbReference type="PROSITE" id="PS50157">
    <property type="entry name" value="ZINC_FINGER_C2H2_2"/>
    <property type="match status" value="7"/>
</dbReference>
<evidence type="ECO:0000256" key="2">
    <source>
        <dbReference type="ARBA" id="ARBA00022723"/>
    </source>
</evidence>
<proteinExistence type="predicted"/>
<dbReference type="Gene3D" id="3.30.160.60">
    <property type="entry name" value="Classic Zinc Finger"/>
    <property type="match status" value="5"/>
</dbReference>
<dbReference type="Pfam" id="PF00096">
    <property type="entry name" value="zf-C2H2"/>
    <property type="match status" value="3"/>
</dbReference>
<gene>
    <name evidence="12" type="ORF">B7463_g5745</name>
</gene>
<evidence type="ECO:0000256" key="8">
    <source>
        <dbReference type="ARBA" id="ARBA00023242"/>
    </source>
</evidence>
<dbReference type="InterPro" id="IPR036236">
    <property type="entry name" value="Znf_C2H2_sf"/>
</dbReference>
<keyword evidence="2" id="KW-0479">Metal-binding</keyword>
<keyword evidence="6" id="KW-0805">Transcription regulation</keyword>
<feature type="compositionally biased region" description="Basic and acidic residues" evidence="10">
    <location>
        <begin position="394"/>
        <end position="403"/>
    </location>
</feature>
<sequence>MAASQKVLHLGTGLEGPAKRRRIENAPLSPNCGSDLEDNAEEADLQHNEDMFSQTDEGQSYMPATPFSPGPRKFPSEMKTIKCTWEGCTKMFNRPARLASHLRSHTNERPFICNEPGCGKSYLEEKHLKQHIKGSHTHERAYQCDWEGCGKAFLTATRLRRHREAHEGHNRFRCTAYPPCNQAFRKHQTLQRHIRSDHLQLAPFPCTFVDPVTSEPCKAGFDGPTGLRKHETQAHGTLQFWCEQCATEQNSAELPTKPGFATKSQLDSHIRKSHFSCLFCLFRCSSRKELSKHTEITHPVTKLEAKKSVKCTYDGCNKTFSKSSNLEVHIRTVHEGERFICGTFSLTSIEELATWDTKEGCGKDFITRANLADHVRTAHLGLPSVASTSRKRKAQDDRSEQSKQRKNKKPIISVVDELLGDAYVCDERRTLRCAVPDCPNMFIRAYDLHVHLRTKHQIATPMIDAPTVATDIPEMIENQDTSLDRLQDQEGLDLDWELQNSGQFWIGADDGQLIQQSEDQWVYDEIEMRGLIDPELQEMERMEQYPDPESLRL</sequence>
<feature type="domain" description="C2H2-type" evidence="11">
    <location>
        <begin position="431"/>
        <end position="461"/>
    </location>
</feature>
<feature type="domain" description="C2H2-type" evidence="11">
    <location>
        <begin position="81"/>
        <end position="110"/>
    </location>
</feature>
<evidence type="ECO:0000313" key="12">
    <source>
        <dbReference type="EMBL" id="RFU30607.1"/>
    </source>
</evidence>
<dbReference type="Proteomes" id="UP000258309">
    <property type="component" value="Unassembled WGS sequence"/>
</dbReference>
<feature type="region of interest" description="Disordered" evidence="10">
    <location>
        <begin position="382"/>
        <end position="407"/>
    </location>
</feature>
<feature type="domain" description="C2H2-type" evidence="11">
    <location>
        <begin position="111"/>
        <end position="141"/>
    </location>
</feature>
<dbReference type="FunFam" id="3.30.160.60:FF:000032">
    <property type="entry name" value="Krueppel-like factor 4"/>
    <property type="match status" value="1"/>
</dbReference>
<keyword evidence="7" id="KW-0804">Transcription</keyword>
<keyword evidence="3" id="KW-0677">Repeat</keyword>
<feature type="region of interest" description="Disordered" evidence="10">
    <location>
        <begin position="1"/>
        <end position="38"/>
    </location>
</feature>
<keyword evidence="5" id="KW-0862">Zinc</keyword>
<comment type="subcellular location">
    <subcellularLocation>
        <location evidence="1">Nucleus</location>
    </subcellularLocation>
</comment>
<reference evidence="12 13" key="1">
    <citation type="submission" date="2018-05" db="EMBL/GenBank/DDBJ databases">
        <title>Draft genome sequence of Scytalidium lignicola DSM 105466, a ubiquitous saprotrophic fungus.</title>
        <authorList>
            <person name="Buettner E."/>
            <person name="Gebauer A.M."/>
            <person name="Hofrichter M."/>
            <person name="Liers C."/>
            <person name="Kellner H."/>
        </authorList>
    </citation>
    <scope>NUCLEOTIDE SEQUENCE [LARGE SCALE GENOMIC DNA]</scope>
    <source>
        <strain evidence="12 13">DSM 105466</strain>
    </source>
</reference>
<dbReference type="AlphaFoldDB" id="A0A3E2HBB8"/>
<feature type="non-terminal residue" evidence="12">
    <location>
        <position position="553"/>
    </location>
</feature>
<dbReference type="SUPFAM" id="SSF57667">
    <property type="entry name" value="beta-beta-alpha zinc fingers"/>
    <property type="match status" value="3"/>
</dbReference>
<dbReference type="InterPro" id="IPR013087">
    <property type="entry name" value="Znf_C2H2_type"/>
</dbReference>
<dbReference type="InterPro" id="IPR051061">
    <property type="entry name" value="Zinc_finger_trans_reg"/>
</dbReference>
<evidence type="ECO:0000256" key="6">
    <source>
        <dbReference type="ARBA" id="ARBA00023015"/>
    </source>
</evidence>
<dbReference type="GO" id="GO:0008270">
    <property type="term" value="F:zinc ion binding"/>
    <property type="evidence" value="ECO:0007669"/>
    <property type="project" value="UniProtKB-KW"/>
</dbReference>
<name>A0A3E2HBB8_SCYLI</name>
<keyword evidence="13" id="KW-1185">Reference proteome</keyword>
<keyword evidence="8" id="KW-0539">Nucleus</keyword>
<evidence type="ECO:0000256" key="9">
    <source>
        <dbReference type="PROSITE-ProRule" id="PRU00042"/>
    </source>
</evidence>
<feature type="domain" description="C2H2-type" evidence="11">
    <location>
        <begin position="142"/>
        <end position="171"/>
    </location>
</feature>
<evidence type="ECO:0000256" key="3">
    <source>
        <dbReference type="ARBA" id="ARBA00022737"/>
    </source>
</evidence>